<keyword evidence="3" id="KW-1185">Reference proteome</keyword>
<dbReference type="RefSeq" id="WP_373367463.1">
    <property type="nucleotide sequence ID" value="NZ_JACCCQ010000001.1"/>
</dbReference>
<sequence length="102" mass="11544">MLRVVQVAEETHGGILLRPYPKSRAGVRTVPLPGFLVSALRRLRTGAGNPDPRTLVFRDRVGRPLRRSNFRRRVWLPSLVRAGLLGQVVDVGPHRYRAVWPC</sequence>
<dbReference type="InterPro" id="IPR013762">
    <property type="entry name" value="Integrase-like_cat_sf"/>
</dbReference>
<dbReference type="EMBL" id="JACCCQ010000001">
    <property type="protein sequence ID" value="NYF56475.1"/>
    <property type="molecule type" value="Genomic_DNA"/>
</dbReference>
<reference evidence="2 3" key="1">
    <citation type="submission" date="2020-07" db="EMBL/GenBank/DDBJ databases">
        <title>Sequencing the genomes of 1000 actinobacteria strains.</title>
        <authorList>
            <person name="Klenk H.-P."/>
        </authorList>
    </citation>
    <scope>NUCLEOTIDE SEQUENCE [LARGE SCALE GENOMIC DNA]</scope>
    <source>
        <strain evidence="2 3">DSM 43814</strain>
    </source>
</reference>
<dbReference type="Proteomes" id="UP000631553">
    <property type="component" value="Unassembled WGS sequence"/>
</dbReference>
<gene>
    <name evidence="2" type="ORF">HDA35_002306</name>
</gene>
<evidence type="ECO:0000313" key="3">
    <source>
        <dbReference type="Proteomes" id="UP000631553"/>
    </source>
</evidence>
<dbReference type="InterPro" id="IPR011010">
    <property type="entry name" value="DNA_brk_join_enz"/>
</dbReference>
<comment type="caution">
    <text evidence="2">The sequence shown here is derived from an EMBL/GenBank/DDBJ whole genome shotgun (WGS) entry which is preliminary data.</text>
</comment>
<name>A0ABX2RIZ6_9ACTN</name>
<protein>
    <submittedName>
        <fullName evidence="2">Integrase</fullName>
    </submittedName>
</protein>
<proteinExistence type="predicted"/>
<dbReference type="Gene3D" id="1.10.443.10">
    <property type="entry name" value="Intergrase catalytic core"/>
    <property type="match status" value="1"/>
</dbReference>
<organism evidence="2 3">
    <name type="scientific">Micromonospora purpureochromogenes</name>
    <dbReference type="NCBI Taxonomy" id="47872"/>
    <lineage>
        <taxon>Bacteria</taxon>
        <taxon>Bacillati</taxon>
        <taxon>Actinomycetota</taxon>
        <taxon>Actinomycetes</taxon>
        <taxon>Micromonosporales</taxon>
        <taxon>Micromonosporaceae</taxon>
        <taxon>Micromonospora</taxon>
    </lineage>
</organism>
<evidence type="ECO:0000256" key="1">
    <source>
        <dbReference type="ARBA" id="ARBA00023172"/>
    </source>
</evidence>
<keyword evidence="1" id="KW-0233">DNA recombination</keyword>
<evidence type="ECO:0000313" key="2">
    <source>
        <dbReference type="EMBL" id="NYF56475.1"/>
    </source>
</evidence>
<accession>A0ABX2RIZ6</accession>
<dbReference type="SUPFAM" id="SSF56349">
    <property type="entry name" value="DNA breaking-rejoining enzymes"/>
    <property type="match status" value="1"/>
</dbReference>